<dbReference type="Gene3D" id="2.40.50.140">
    <property type="entry name" value="Nucleic acid-binding proteins"/>
    <property type="match status" value="1"/>
</dbReference>
<dbReference type="SUPFAM" id="SSF50249">
    <property type="entry name" value="Nucleic acid-binding proteins"/>
    <property type="match status" value="1"/>
</dbReference>
<dbReference type="HOGENOM" id="CLU_2135458_0_0_1"/>
<dbReference type="RefSeq" id="XP_007605220.1">
    <property type="nucleotide sequence ID" value="XM_007605158.1"/>
</dbReference>
<sequence length="113" mass="12932">MHAVSQNFKVAEIKNTGFEKVPRASLTSENTRMALDYHSDLCHLRPNDIVKIDIYTSEKPAINKNTYLTRGIVYKIQNNRFEASFGGLLMFYEGPLMDQIALESEIYVSVTRI</sequence>
<evidence type="ECO:0000313" key="2">
    <source>
        <dbReference type="Proteomes" id="UP000011082"/>
    </source>
</evidence>
<gene>
    <name evidence="1" type="ORF">VICG_01775</name>
</gene>
<evidence type="ECO:0000313" key="1">
    <source>
        <dbReference type="EMBL" id="ELA41176.1"/>
    </source>
</evidence>
<protein>
    <submittedName>
        <fullName evidence="1">Uncharacterized protein</fullName>
    </submittedName>
</protein>
<organism evidence="1 2">
    <name type="scientific">Vittaforma corneae (strain ATCC 50505)</name>
    <name type="common">Microsporidian parasite</name>
    <name type="synonym">Nosema corneum</name>
    <dbReference type="NCBI Taxonomy" id="993615"/>
    <lineage>
        <taxon>Eukaryota</taxon>
        <taxon>Fungi</taxon>
        <taxon>Fungi incertae sedis</taxon>
        <taxon>Microsporidia</taxon>
        <taxon>Nosematidae</taxon>
        <taxon>Vittaforma</taxon>
    </lineage>
</organism>
<dbReference type="InParanoid" id="L2GK05"/>
<dbReference type="Proteomes" id="UP000011082">
    <property type="component" value="Unassembled WGS sequence"/>
</dbReference>
<dbReference type="AlphaFoldDB" id="L2GK05"/>
<accession>L2GK05</accession>
<dbReference type="GeneID" id="19882485"/>
<name>L2GK05_VITCO</name>
<proteinExistence type="predicted"/>
<dbReference type="OrthoDB" id="2193823at2759"/>
<dbReference type="EMBL" id="JH370148">
    <property type="protein sequence ID" value="ELA41176.1"/>
    <property type="molecule type" value="Genomic_DNA"/>
</dbReference>
<keyword evidence="2" id="KW-1185">Reference proteome</keyword>
<reference evidence="2" key="1">
    <citation type="submission" date="2011-05" db="EMBL/GenBank/DDBJ databases">
        <title>The genome sequence of Vittaforma corneae strain ATCC 50505.</title>
        <authorList>
            <consortium name="The Broad Institute Genome Sequencing Platform"/>
            <person name="Cuomo C."/>
            <person name="Didier E."/>
            <person name="Bowers L."/>
            <person name="Young S.K."/>
            <person name="Zeng Q."/>
            <person name="Gargeya S."/>
            <person name="Fitzgerald M."/>
            <person name="Haas B."/>
            <person name="Abouelleil A."/>
            <person name="Alvarado L."/>
            <person name="Arachchi H.M."/>
            <person name="Berlin A."/>
            <person name="Chapman S.B."/>
            <person name="Gearin G."/>
            <person name="Goldberg J."/>
            <person name="Griggs A."/>
            <person name="Gujja S."/>
            <person name="Hansen M."/>
            <person name="Heiman D."/>
            <person name="Howarth C."/>
            <person name="Larimer J."/>
            <person name="Lui A."/>
            <person name="MacDonald P.J.P."/>
            <person name="McCowen C."/>
            <person name="Montmayeur A."/>
            <person name="Murphy C."/>
            <person name="Neiman D."/>
            <person name="Pearson M."/>
            <person name="Priest M."/>
            <person name="Roberts A."/>
            <person name="Saif S."/>
            <person name="Shea T."/>
            <person name="Sisk P."/>
            <person name="Stolte C."/>
            <person name="Sykes S."/>
            <person name="Wortman J."/>
            <person name="Nusbaum C."/>
            <person name="Birren B."/>
        </authorList>
    </citation>
    <scope>NUCLEOTIDE SEQUENCE [LARGE SCALE GENOMIC DNA]</scope>
    <source>
        <strain evidence="2">ATCC 50505</strain>
    </source>
</reference>
<dbReference type="InterPro" id="IPR012340">
    <property type="entry name" value="NA-bd_OB-fold"/>
</dbReference>
<dbReference type="VEuPathDB" id="MicrosporidiaDB:VICG_01775"/>